<dbReference type="Gene3D" id="1.25.40.10">
    <property type="entry name" value="Tetratricopeptide repeat domain"/>
    <property type="match status" value="1"/>
</dbReference>
<dbReference type="SUPFAM" id="SSF48452">
    <property type="entry name" value="TPR-like"/>
    <property type="match status" value="1"/>
</dbReference>
<dbReference type="STRING" id="633813.SAMN04488087_1139"/>
<organism evidence="2 3">
    <name type="scientific">Rhodothermus profundi</name>
    <dbReference type="NCBI Taxonomy" id="633813"/>
    <lineage>
        <taxon>Bacteria</taxon>
        <taxon>Pseudomonadati</taxon>
        <taxon>Rhodothermota</taxon>
        <taxon>Rhodothermia</taxon>
        <taxon>Rhodothermales</taxon>
        <taxon>Rhodothermaceae</taxon>
        <taxon>Rhodothermus</taxon>
    </lineage>
</organism>
<dbReference type="EMBL" id="FRAU01000003">
    <property type="protein sequence ID" value="SHK45604.1"/>
    <property type="molecule type" value="Genomic_DNA"/>
</dbReference>
<dbReference type="RefSeq" id="WP_072715004.1">
    <property type="nucleotide sequence ID" value="NZ_FRAU01000003.1"/>
</dbReference>
<dbReference type="Pfam" id="PF22707">
    <property type="entry name" value="S1CSD-TOTE-2"/>
    <property type="match status" value="1"/>
</dbReference>
<reference evidence="3" key="1">
    <citation type="submission" date="2016-11" db="EMBL/GenBank/DDBJ databases">
        <authorList>
            <person name="Varghese N."/>
            <person name="Submissions S."/>
        </authorList>
    </citation>
    <scope>NUCLEOTIDE SEQUENCE [LARGE SCALE GENOMIC DNA]</scope>
    <source>
        <strain evidence="3">DSM 22212</strain>
    </source>
</reference>
<dbReference type="Pfam" id="PF22860">
    <property type="entry name" value="DUF7017"/>
    <property type="match status" value="1"/>
</dbReference>
<gene>
    <name evidence="2" type="ORF">SAMN04488087_1139</name>
</gene>
<evidence type="ECO:0000313" key="3">
    <source>
        <dbReference type="Proteomes" id="UP000185812"/>
    </source>
</evidence>
<protein>
    <recommendedName>
        <fullName evidence="1">TOTE conflict systems S1/CSD-like domain-containing protein</fullName>
    </recommendedName>
</protein>
<dbReference type="InterPro" id="IPR011990">
    <property type="entry name" value="TPR-like_helical_dom_sf"/>
</dbReference>
<dbReference type="AlphaFoldDB" id="A0A1M6SLE4"/>
<feature type="domain" description="TOTE conflict systems S1/CSD-like" evidence="1">
    <location>
        <begin position="422"/>
        <end position="487"/>
    </location>
</feature>
<name>A0A1M6SLE4_9BACT</name>
<dbReference type="InterPro" id="IPR054427">
    <property type="entry name" value="S1CSD-TOTE-2"/>
</dbReference>
<dbReference type="OrthoDB" id="6196244at2"/>
<proteinExistence type="predicted"/>
<keyword evidence="3" id="KW-1185">Reference proteome</keyword>
<evidence type="ECO:0000313" key="2">
    <source>
        <dbReference type="EMBL" id="SHK45604.1"/>
    </source>
</evidence>
<accession>A0A1M6SLE4</accession>
<dbReference type="Proteomes" id="UP000185812">
    <property type="component" value="Unassembled WGS sequence"/>
</dbReference>
<evidence type="ECO:0000259" key="1">
    <source>
        <dbReference type="Pfam" id="PF22707"/>
    </source>
</evidence>
<sequence length="491" mass="57394">METIFIERLGMLLLGDFPPGTKEFLELPHDQYEQARSFVEQHRPLVQQDDLFARQWGWKLYHRLKQCVSEIRARRRAFDRLPNRLARQIAEVFEEYEQLHRLHRADLLQSLMLLQACQLYVPWKRALQFFYRVKAFDTLRPEDRKPYIRASRVFPSLELRLVRYVAKTLAKLPPRALPPVLVQWALVHLQETLPRLPEEELWPRYHLACIWLRQGRTAEARPLLAPVLRAHRKKSWIWEKVAQSNLPDRPLHALTAWTQALRCARHEHPVVRFRLHVTLARLLAQQKRYDEAASQLQAARMLEGDVRHPGSVYAQLVESSWFQERAEHSNLPGEPSLQIDPDVLLSEHLSVQESLGIVVHHDLKRHRTFIRLTPTRTCTASHEAFPQVVELALGTPVWLKRQGRRVLALEVRSEEQLPELVRSFQGRYQPVKGKGFAFVRMETGERIFIPPAIAGQLKLRSGARVQGIAERTMDLKKRRLSWSALTVEPLS</sequence>
<dbReference type="InterPro" id="IPR054283">
    <property type="entry name" value="DUF7017"/>
</dbReference>